<evidence type="ECO:0000313" key="2">
    <source>
        <dbReference type="EMBL" id="OXA79531.1"/>
    </source>
</evidence>
<feature type="signal peptide" evidence="1">
    <location>
        <begin position="1"/>
        <end position="18"/>
    </location>
</feature>
<gene>
    <name evidence="2" type="ORF">B0A65_09160</name>
</gene>
<evidence type="ECO:0000256" key="1">
    <source>
        <dbReference type="SAM" id="SignalP"/>
    </source>
</evidence>
<reference evidence="2 3" key="1">
    <citation type="submission" date="2016-11" db="EMBL/GenBank/DDBJ databases">
        <title>Whole genomes of Flavobacteriaceae.</title>
        <authorList>
            <person name="Stine C."/>
            <person name="Li C."/>
            <person name="Tadesse D."/>
        </authorList>
    </citation>
    <scope>NUCLEOTIDE SEQUENCE [LARGE SCALE GENOMIC DNA]</scope>
    <source>
        <strain evidence="2 3">DSM 15937</strain>
    </source>
</reference>
<dbReference type="RefSeq" id="WP_074659866.1">
    <property type="nucleotide sequence ID" value="NZ_MUGV01000016.1"/>
</dbReference>
<dbReference type="Gene3D" id="2.60.40.1930">
    <property type="match status" value="1"/>
</dbReference>
<keyword evidence="3" id="KW-1185">Reference proteome</keyword>
<dbReference type="EMBL" id="MUGV01000016">
    <property type="protein sequence ID" value="OXA79531.1"/>
    <property type="molecule type" value="Genomic_DNA"/>
</dbReference>
<keyword evidence="1" id="KW-0732">Signal</keyword>
<accession>A0ABX4BRU7</accession>
<feature type="chain" id="PRO_5046836939" description="TonB-dependent Receptor Plug Domain" evidence="1">
    <location>
        <begin position="19"/>
        <end position="787"/>
    </location>
</feature>
<organism evidence="2 3">
    <name type="scientific">Flavobacterium frigidimaris</name>
    <dbReference type="NCBI Taxonomy" id="262320"/>
    <lineage>
        <taxon>Bacteria</taxon>
        <taxon>Pseudomonadati</taxon>
        <taxon>Bacteroidota</taxon>
        <taxon>Flavobacteriia</taxon>
        <taxon>Flavobacteriales</taxon>
        <taxon>Flavobacteriaceae</taxon>
        <taxon>Flavobacterium</taxon>
    </lineage>
</organism>
<evidence type="ECO:0000313" key="3">
    <source>
        <dbReference type="Proteomes" id="UP000198382"/>
    </source>
</evidence>
<proteinExistence type="predicted"/>
<dbReference type="Proteomes" id="UP000198382">
    <property type="component" value="Unassembled WGS sequence"/>
</dbReference>
<comment type="caution">
    <text evidence="2">The sequence shown here is derived from an EMBL/GenBank/DDBJ whole genome shotgun (WGS) entry which is preliminary data.</text>
</comment>
<protein>
    <recommendedName>
        <fullName evidence="4">TonB-dependent Receptor Plug Domain</fullName>
    </recommendedName>
</protein>
<sequence length="787" mass="90124">MKLIITFFSFLYCLQSFAQTTSNQDKITKYLNDYFFQDREIIHIQFNKSLFTNDEDIAFKGYILSKNNNIPNSNTTNVQLVVYNEEDQIVEKQLLFAQYGVFSGGIHLNEKFKSGKYHFHFYTNWMNNFKEDDSFNQTIEIIDKKTRYTFETKEPDWKTAEISLFPEGGIILNDIVNTIGIKITDCNKTGIEIADGIILDSKSNEITHFHTNQMGYGVFYLKADLSEKYTLKINNDKLKITQPLGKIAETGLILSAPNNPANLNLLVILKTNEKGRQSYQNKKFTVLIQQNGNSMQQEVTFNNNKTEQPFYFDKKYLSNGVNAIRVLDEDLNEITERLTYIEEGGNPSTTLNAKTMSNDSIILSGKADVNKAYLSISVLPEKSVCLNLKKTILGTFYLNAYLEKPEPDTYFYFNPDNKTRRKDIELLLLNQNKGKYLWENIKSGPPKISFEFEKGVTINGKVEKELKPNSNNKISLVALKNNLFEQTTIDQNNDFKFEHFFVQDSTVLALQMTNEKNITVTTKIEARIARNEPRFVLGPSFEKTFCPVIKSADNVFDFQPPKVKASELKEVAIKNTFKKEVFTHKSDMSLMAKAFKFDGKEYRSVLSFLSSNGYNAGVSPTDFTVYVKEKRSSFLGESASSPNIYIDNFLVFDFNQLFNITLDQVDEIYIDQTGSSDTSITGHGTIKIFMKTGQSNNYFKPKFTTLIVTKGFAKNLNYKTAPFENQDEFNYFGTLNWSPNIELNDHQDFQIKIPKNQQKEIQVLIEGFTNDGQLISEVKKVSVGGIF</sequence>
<name>A0ABX4BRU7_FLAFR</name>
<evidence type="ECO:0008006" key="4">
    <source>
        <dbReference type="Google" id="ProtNLM"/>
    </source>
</evidence>